<dbReference type="InterPro" id="IPR001841">
    <property type="entry name" value="Znf_RING"/>
</dbReference>
<dbReference type="SUPFAM" id="SSF57850">
    <property type="entry name" value="RING/U-box"/>
    <property type="match status" value="1"/>
</dbReference>
<proteinExistence type="predicted"/>
<evidence type="ECO:0000256" key="1">
    <source>
        <dbReference type="PROSITE-ProRule" id="PRU00175"/>
    </source>
</evidence>
<dbReference type="UniPathway" id="UPA00143"/>
<dbReference type="Proteomes" id="UP000467840">
    <property type="component" value="Chromosome 10"/>
</dbReference>
<keyword evidence="3" id="KW-0812">Transmembrane</keyword>
<dbReference type="PANTHER" id="PTHR45676:SF177">
    <property type="entry name" value="RING-TYPE E3 UBIQUITIN TRANSFERASE"/>
    <property type="match status" value="1"/>
</dbReference>
<dbReference type="AlphaFoldDB" id="A0A6A6N057"/>
<feature type="region of interest" description="Disordered" evidence="2">
    <location>
        <begin position="172"/>
        <end position="204"/>
    </location>
</feature>
<dbReference type="InterPro" id="IPR013083">
    <property type="entry name" value="Znf_RING/FYVE/PHD"/>
</dbReference>
<dbReference type="Pfam" id="PF13639">
    <property type="entry name" value="zf-RING_2"/>
    <property type="match status" value="1"/>
</dbReference>
<dbReference type="CDD" id="cd16461">
    <property type="entry name" value="RING-H2_EL5-like"/>
    <property type="match status" value="1"/>
</dbReference>
<dbReference type="GO" id="GO:0016567">
    <property type="term" value="P:protein ubiquitination"/>
    <property type="evidence" value="ECO:0007669"/>
    <property type="project" value="UniProtKB-UniPathway"/>
</dbReference>
<evidence type="ECO:0000313" key="5">
    <source>
        <dbReference type="EMBL" id="KAF2318744.1"/>
    </source>
</evidence>
<sequence length="280" mass="30791">MNTGDEDFGNKVTILLIGVGLAALVVTIYHCLAIGWRNRDQVGRSSQQLNNSQTRESPSSFENSTAHLIPIFKYQKGMGLGGDDEETCAICLSEFEEGEELRALPECKHSYHMACIDMWLYSHSNCPVCRTDALSPEPAFRTMNSEGSNAYQDLPMLQNEFVLDAANEFDENQVNPQRPTSSGQSSTLESFSGPRPPGITTATKRSGLLLAAKKTHRGTPAMVLEDCHSDCDSSSSVVDDGDVSFSSLHCRKPLPFDLNFPPWDQVDFVIDDLQCTALCL</sequence>
<keyword evidence="1" id="KW-0863">Zinc-finger</keyword>
<dbReference type="GO" id="GO:0008270">
    <property type="term" value="F:zinc ion binding"/>
    <property type="evidence" value="ECO:0007669"/>
    <property type="project" value="UniProtKB-KW"/>
</dbReference>
<keyword evidence="6" id="KW-1185">Reference proteome</keyword>
<name>A0A6A6N057_HEVBR</name>
<gene>
    <name evidence="5" type="ORF">GH714_010436</name>
</gene>
<reference evidence="5 6" key="1">
    <citation type="journal article" date="2020" name="Mol. Plant">
        <title>The Chromosome-Based Rubber Tree Genome Provides New Insights into Spurge Genome Evolution and Rubber Biosynthesis.</title>
        <authorList>
            <person name="Liu J."/>
            <person name="Shi C."/>
            <person name="Shi C.C."/>
            <person name="Li W."/>
            <person name="Zhang Q.J."/>
            <person name="Zhang Y."/>
            <person name="Li K."/>
            <person name="Lu H.F."/>
            <person name="Shi C."/>
            <person name="Zhu S.T."/>
            <person name="Xiao Z.Y."/>
            <person name="Nan H."/>
            <person name="Yue Y."/>
            <person name="Zhu X.G."/>
            <person name="Wu Y."/>
            <person name="Hong X.N."/>
            <person name="Fan G.Y."/>
            <person name="Tong Y."/>
            <person name="Zhang D."/>
            <person name="Mao C.L."/>
            <person name="Liu Y.L."/>
            <person name="Hao S.J."/>
            <person name="Liu W.Q."/>
            <person name="Lv M.Q."/>
            <person name="Zhang H.B."/>
            <person name="Liu Y."/>
            <person name="Hu-Tang G.R."/>
            <person name="Wang J.P."/>
            <person name="Wang J.H."/>
            <person name="Sun Y.H."/>
            <person name="Ni S.B."/>
            <person name="Chen W.B."/>
            <person name="Zhang X.C."/>
            <person name="Jiao Y.N."/>
            <person name="Eichler E.E."/>
            <person name="Li G.H."/>
            <person name="Liu X."/>
            <person name="Gao L.Z."/>
        </authorList>
    </citation>
    <scope>NUCLEOTIDE SEQUENCE [LARGE SCALE GENOMIC DNA]</scope>
    <source>
        <strain evidence="6">cv. GT1</strain>
        <tissue evidence="5">Leaf</tissue>
    </source>
</reference>
<evidence type="ECO:0000256" key="3">
    <source>
        <dbReference type="SAM" id="Phobius"/>
    </source>
</evidence>
<feature type="transmembrane region" description="Helical" evidence="3">
    <location>
        <begin position="12"/>
        <end position="36"/>
    </location>
</feature>
<dbReference type="SMART" id="SM00184">
    <property type="entry name" value="RING"/>
    <property type="match status" value="1"/>
</dbReference>
<evidence type="ECO:0000259" key="4">
    <source>
        <dbReference type="PROSITE" id="PS50089"/>
    </source>
</evidence>
<feature type="compositionally biased region" description="Polar residues" evidence="2">
    <location>
        <begin position="172"/>
        <end position="190"/>
    </location>
</feature>
<keyword evidence="1" id="KW-0862">Zinc</keyword>
<organism evidence="5 6">
    <name type="scientific">Hevea brasiliensis</name>
    <name type="common">Para rubber tree</name>
    <name type="synonym">Siphonia brasiliensis</name>
    <dbReference type="NCBI Taxonomy" id="3981"/>
    <lineage>
        <taxon>Eukaryota</taxon>
        <taxon>Viridiplantae</taxon>
        <taxon>Streptophyta</taxon>
        <taxon>Embryophyta</taxon>
        <taxon>Tracheophyta</taxon>
        <taxon>Spermatophyta</taxon>
        <taxon>Magnoliopsida</taxon>
        <taxon>eudicotyledons</taxon>
        <taxon>Gunneridae</taxon>
        <taxon>Pentapetalae</taxon>
        <taxon>rosids</taxon>
        <taxon>fabids</taxon>
        <taxon>Malpighiales</taxon>
        <taxon>Euphorbiaceae</taxon>
        <taxon>Crotonoideae</taxon>
        <taxon>Micrandreae</taxon>
        <taxon>Hevea</taxon>
    </lineage>
</organism>
<dbReference type="Gene3D" id="3.30.40.10">
    <property type="entry name" value="Zinc/RING finger domain, C3HC4 (zinc finger)"/>
    <property type="match status" value="1"/>
</dbReference>
<keyword evidence="3" id="KW-1133">Transmembrane helix</keyword>
<protein>
    <recommendedName>
        <fullName evidence="4">RING-type domain-containing protein</fullName>
    </recommendedName>
</protein>
<dbReference type="PROSITE" id="PS50089">
    <property type="entry name" value="ZF_RING_2"/>
    <property type="match status" value="1"/>
</dbReference>
<evidence type="ECO:0000256" key="2">
    <source>
        <dbReference type="SAM" id="MobiDB-lite"/>
    </source>
</evidence>
<comment type="caution">
    <text evidence="5">The sequence shown here is derived from an EMBL/GenBank/DDBJ whole genome shotgun (WGS) entry which is preliminary data.</text>
</comment>
<accession>A0A6A6N057</accession>
<feature type="domain" description="RING-type" evidence="4">
    <location>
        <begin position="88"/>
        <end position="130"/>
    </location>
</feature>
<dbReference type="EMBL" id="JAAGAX010000003">
    <property type="protein sequence ID" value="KAF2318744.1"/>
    <property type="molecule type" value="Genomic_DNA"/>
</dbReference>
<evidence type="ECO:0000313" key="6">
    <source>
        <dbReference type="Proteomes" id="UP000467840"/>
    </source>
</evidence>
<keyword evidence="3" id="KW-0472">Membrane</keyword>
<keyword evidence="1" id="KW-0479">Metal-binding</keyword>
<dbReference type="PANTHER" id="PTHR45676">
    <property type="entry name" value="RING-H2 FINGER PROTEIN ATL51-RELATED"/>
    <property type="match status" value="1"/>
</dbReference>